<feature type="chain" id="PRO_5040733300" evidence="1">
    <location>
        <begin position="21"/>
        <end position="529"/>
    </location>
</feature>
<dbReference type="AlphaFoldDB" id="A0A9W7BGK2"/>
<evidence type="ECO:0000313" key="3">
    <source>
        <dbReference type="Proteomes" id="UP001165160"/>
    </source>
</evidence>
<reference evidence="3" key="1">
    <citation type="journal article" date="2023" name="Commun. Biol.">
        <title>Genome analysis of Parmales, the sister group of diatoms, reveals the evolutionary specialization of diatoms from phago-mixotrophs to photoautotrophs.</title>
        <authorList>
            <person name="Ban H."/>
            <person name="Sato S."/>
            <person name="Yoshikawa S."/>
            <person name="Yamada K."/>
            <person name="Nakamura Y."/>
            <person name="Ichinomiya M."/>
            <person name="Sato N."/>
            <person name="Blanc-Mathieu R."/>
            <person name="Endo H."/>
            <person name="Kuwata A."/>
            <person name="Ogata H."/>
        </authorList>
    </citation>
    <scope>NUCLEOTIDE SEQUENCE [LARGE SCALE GENOMIC DNA]</scope>
    <source>
        <strain evidence="3">NIES 3699</strain>
    </source>
</reference>
<comment type="caution">
    <text evidence="2">The sequence shown here is derived from an EMBL/GenBank/DDBJ whole genome shotgun (WGS) entry which is preliminary data.</text>
</comment>
<evidence type="ECO:0000256" key="1">
    <source>
        <dbReference type="SAM" id="SignalP"/>
    </source>
</evidence>
<dbReference type="Proteomes" id="UP001165160">
    <property type="component" value="Unassembled WGS sequence"/>
</dbReference>
<dbReference type="EMBL" id="BRXX01000101">
    <property type="protein sequence ID" value="GMH90027.1"/>
    <property type="molecule type" value="Genomic_DNA"/>
</dbReference>
<organism evidence="2 3">
    <name type="scientific">Triparma verrucosa</name>
    <dbReference type="NCBI Taxonomy" id="1606542"/>
    <lineage>
        <taxon>Eukaryota</taxon>
        <taxon>Sar</taxon>
        <taxon>Stramenopiles</taxon>
        <taxon>Ochrophyta</taxon>
        <taxon>Bolidophyceae</taxon>
        <taxon>Parmales</taxon>
        <taxon>Triparmaceae</taxon>
        <taxon>Triparma</taxon>
    </lineage>
</organism>
<sequence length="529" mass="58653">MIIFAFQTSLLLALFALIEPQQVAVDPVFEVTSPNNERTYPPNQRLYVTIKLHTQTQISAEGTQSTPQATSMRASTCVHIDSHDTPSWCGEVLSDATPSHETVYLSGYQTAALGEGAHALTLRGDPRTLYIFTIEQPTMEISSFGSPAASDDGASSLSVSLTLRNVNPHNPYDYCLLVDFIPTCFPLTATSEQTVNIKSLPRKIKTVISPAIIDRTSNKVVHFGKIYNLVSDADVASSNSVNPFQLYIDDIDTHLKPNPRNRNQTHTHAHSASQKCKDAALTVPMSWPSIACALSTLEWGMYSQNGEDGVLLFLLLWVFGYEEIKDVKYLEFGAEDGGEVNTRLLRELGATGVLFDRSYENPKINLFKHAITPSNINNLLTAHSSTDINVLSVDIDFNDYHVLKAMVDGGVLNLDGLKIIICEYNSHLDPTEKKTVPYSADPGRGWDGKSRYFGASLGAFVDLLGPKGFRLVHCDGNGVNAFFVNRAKIEAGWQDDEFFTMEEIFRPPNFYNKGWSYPDKVGENVWQYT</sequence>
<name>A0A9W7BGK2_9STRA</name>
<keyword evidence="1" id="KW-0732">Signal</keyword>
<evidence type="ECO:0000313" key="2">
    <source>
        <dbReference type="EMBL" id="GMH90027.1"/>
    </source>
</evidence>
<gene>
    <name evidence="2" type="ORF">TrVE_jg2688</name>
</gene>
<protein>
    <submittedName>
        <fullName evidence="2">Uncharacterized protein</fullName>
    </submittedName>
</protein>
<keyword evidence="3" id="KW-1185">Reference proteome</keyword>
<proteinExistence type="predicted"/>
<accession>A0A9W7BGK2</accession>
<feature type="signal peptide" evidence="1">
    <location>
        <begin position="1"/>
        <end position="20"/>
    </location>
</feature>